<dbReference type="AlphaFoldDB" id="A0A1X1TVL7"/>
<dbReference type="PANTHER" id="PTHR43625">
    <property type="entry name" value="AFLATOXIN B1 ALDEHYDE REDUCTASE"/>
    <property type="match status" value="1"/>
</dbReference>
<evidence type="ECO:0000313" key="3">
    <source>
        <dbReference type="EMBL" id="ORV48428.1"/>
    </source>
</evidence>
<dbReference type="GO" id="GO:0016491">
    <property type="term" value="F:oxidoreductase activity"/>
    <property type="evidence" value="ECO:0007669"/>
    <property type="project" value="UniProtKB-KW"/>
</dbReference>
<dbReference type="RefSeq" id="WP_085226889.1">
    <property type="nucleotide sequence ID" value="NZ_AP022576.1"/>
</dbReference>
<dbReference type="GO" id="GO:0005737">
    <property type="term" value="C:cytoplasm"/>
    <property type="evidence" value="ECO:0007669"/>
    <property type="project" value="TreeGrafter"/>
</dbReference>
<dbReference type="Gene3D" id="3.20.20.100">
    <property type="entry name" value="NADP-dependent oxidoreductase domain"/>
    <property type="match status" value="1"/>
</dbReference>
<organism evidence="3 4">
    <name type="scientific">Mycobacterium florentinum</name>
    <dbReference type="NCBI Taxonomy" id="292462"/>
    <lineage>
        <taxon>Bacteria</taxon>
        <taxon>Bacillati</taxon>
        <taxon>Actinomycetota</taxon>
        <taxon>Actinomycetes</taxon>
        <taxon>Mycobacteriales</taxon>
        <taxon>Mycobacteriaceae</taxon>
        <taxon>Mycobacterium</taxon>
        <taxon>Mycobacterium simiae complex</taxon>
    </lineage>
</organism>
<dbReference type="PRINTS" id="PR00069">
    <property type="entry name" value="ALDKETRDTASE"/>
</dbReference>
<dbReference type="InterPro" id="IPR023210">
    <property type="entry name" value="NADP_OxRdtase_dom"/>
</dbReference>
<keyword evidence="1" id="KW-0560">Oxidoreductase</keyword>
<dbReference type="Proteomes" id="UP000193010">
    <property type="component" value="Unassembled WGS sequence"/>
</dbReference>
<dbReference type="OrthoDB" id="9768793at2"/>
<dbReference type="CDD" id="cd19088">
    <property type="entry name" value="AKR_AKR13B1"/>
    <property type="match status" value="1"/>
</dbReference>
<dbReference type="EMBL" id="LQOV01000034">
    <property type="protein sequence ID" value="ORV48428.1"/>
    <property type="molecule type" value="Genomic_DNA"/>
</dbReference>
<reference evidence="3 4" key="1">
    <citation type="submission" date="2016-01" db="EMBL/GenBank/DDBJ databases">
        <title>The new phylogeny of the genus Mycobacterium.</title>
        <authorList>
            <person name="Tarcisio F."/>
            <person name="Conor M."/>
            <person name="Antonella G."/>
            <person name="Elisabetta G."/>
            <person name="Giulia F.S."/>
            <person name="Sara T."/>
            <person name="Anna F."/>
            <person name="Clotilde B."/>
            <person name="Roberto B."/>
            <person name="Veronica D.S."/>
            <person name="Fabio R."/>
            <person name="Monica P."/>
            <person name="Olivier J."/>
            <person name="Enrico T."/>
            <person name="Nicola S."/>
        </authorList>
    </citation>
    <scope>NUCLEOTIDE SEQUENCE [LARGE SCALE GENOMIC DNA]</scope>
    <source>
        <strain evidence="3 4">DSM 44852</strain>
    </source>
</reference>
<evidence type="ECO:0000256" key="1">
    <source>
        <dbReference type="ARBA" id="ARBA00023002"/>
    </source>
</evidence>
<dbReference type="STRING" id="292462.AWC05_07950"/>
<evidence type="ECO:0000313" key="4">
    <source>
        <dbReference type="Proteomes" id="UP000193010"/>
    </source>
</evidence>
<proteinExistence type="predicted"/>
<name>A0A1X1TVL7_MYCFL</name>
<accession>A0A1X1TVL7</accession>
<protein>
    <submittedName>
        <fullName evidence="3">Oxidoreductase</fullName>
    </submittedName>
</protein>
<feature type="domain" description="NADP-dependent oxidoreductase" evidence="2">
    <location>
        <begin position="35"/>
        <end position="296"/>
    </location>
</feature>
<dbReference type="PANTHER" id="PTHR43625:SF40">
    <property type="entry name" value="ALDO-KETO REDUCTASE YAKC [NADP(+)]"/>
    <property type="match status" value="1"/>
</dbReference>
<dbReference type="NCBIfam" id="NF007695">
    <property type="entry name" value="PRK10376.1"/>
    <property type="match status" value="1"/>
</dbReference>
<gene>
    <name evidence="3" type="ORF">AWC05_07950</name>
</gene>
<comment type="caution">
    <text evidence="3">The sequence shown here is derived from an EMBL/GenBank/DDBJ whole genome shotgun (WGS) entry which is preliminary data.</text>
</comment>
<dbReference type="InterPro" id="IPR036812">
    <property type="entry name" value="NAD(P)_OxRdtase_dom_sf"/>
</dbReference>
<sequence length="300" mass="32680">MRLGRTVVSVTAQNSKTIAQASGTFTFGGDLTVNRLGFGAMRIVGKGVWGPPADRDESVRVLRRAVELGVDLFDTADSYGPYISEEIIREALYPYHDLVIATKAGFLRTGPDVWVEMGFPAYLRQEVEMSLRRLGVETIDLLQLHRVDPKWPLADQVGELARLKDEGKIRHIGLSEVNVDQLNEAQQITPIVSVQNMYNLTVRKSEPLVDAATEQGIGFIPWFPLAAGPLAAADGPLQRIAADHHATPGQLALAWLLKRSPVMLPIPGTSKVAHLEENVAAAEITLSDEEFETLAAAGAQ</sequence>
<keyword evidence="4" id="KW-1185">Reference proteome</keyword>
<dbReference type="SUPFAM" id="SSF51430">
    <property type="entry name" value="NAD(P)-linked oxidoreductase"/>
    <property type="match status" value="1"/>
</dbReference>
<dbReference type="InterPro" id="IPR050791">
    <property type="entry name" value="Aldo-Keto_reductase"/>
</dbReference>
<evidence type="ECO:0000259" key="2">
    <source>
        <dbReference type="Pfam" id="PF00248"/>
    </source>
</evidence>
<dbReference type="InterPro" id="IPR020471">
    <property type="entry name" value="AKR"/>
</dbReference>
<dbReference type="Pfam" id="PF00248">
    <property type="entry name" value="Aldo_ket_red"/>
    <property type="match status" value="1"/>
</dbReference>